<dbReference type="GO" id="GO:0006364">
    <property type="term" value="P:rRNA processing"/>
    <property type="evidence" value="ECO:0007669"/>
    <property type="project" value="InterPro"/>
</dbReference>
<keyword evidence="5" id="KW-0255">Endonuclease</keyword>
<dbReference type="AlphaFoldDB" id="E6QTL5"/>
<keyword evidence="3" id="KW-0540">Nuclease</keyword>
<evidence type="ECO:0000313" key="8">
    <source>
        <dbReference type="EMBL" id="CBI10587.1"/>
    </source>
</evidence>
<dbReference type="PANTHER" id="PTHR46986:SF1">
    <property type="entry name" value="ENDORIBONUCLEASE YBEY, CHLOROPLASTIC"/>
    <property type="match status" value="1"/>
</dbReference>
<comment type="caution">
    <text evidence="8">The sequence shown here is derived from an EMBL/GenBank/DDBJ whole genome shotgun (WGS) entry which is preliminary data.</text>
</comment>
<comment type="cofactor">
    <cofactor evidence="1">
        <name>Zn(2+)</name>
        <dbReference type="ChEBI" id="CHEBI:29105"/>
    </cofactor>
</comment>
<name>E6QTL5_9ZZZZ</name>
<dbReference type="EMBL" id="CABR01000091">
    <property type="protein sequence ID" value="CBI10587.1"/>
    <property type="molecule type" value="Genomic_DNA"/>
</dbReference>
<dbReference type="GO" id="GO:0004519">
    <property type="term" value="F:endonuclease activity"/>
    <property type="evidence" value="ECO:0007669"/>
    <property type="project" value="UniProtKB-KW"/>
</dbReference>
<gene>
    <name evidence="8" type="ORF">CARN7_1372</name>
</gene>
<comment type="similarity">
    <text evidence="2">Belongs to the endoribonuclease YbeY family.</text>
</comment>
<organism evidence="8">
    <name type="scientific">mine drainage metagenome</name>
    <dbReference type="NCBI Taxonomy" id="410659"/>
    <lineage>
        <taxon>unclassified sequences</taxon>
        <taxon>metagenomes</taxon>
        <taxon>ecological metagenomes</taxon>
    </lineage>
</organism>
<evidence type="ECO:0000256" key="2">
    <source>
        <dbReference type="ARBA" id="ARBA00010875"/>
    </source>
</evidence>
<protein>
    <submittedName>
        <fullName evidence="8">Putative metal-dependent hydrolase</fullName>
    </submittedName>
</protein>
<dbReference type="PANTHER" id="PTHR46986">
    <property type="entry name" value="ENDORIBONUCLEASE YBEY, CHLOROPLASTIC"/>
    <property type="match status" value="1"/>
</dbReference>
<dbReference type="SUPFAM" id="SSF55486">
    <property type="entry name" value="Metalloproteases ('zincins'), catalytic domain"/>
    <property type="match status" value="1"/>
</dbReference>
<proteinExistence type="inferred from homology"/>
<dbReference type="InterPro" id="IPR002036">
    <property type="entry name" value="YbeY"/>
</dbReference>
<dbReference type="Pfam" id="PF02130">
    <property type="entry name" value="YbeY"/>
    <property type="match status" value="1"/>
</dbReference>
<dbReference type="HAMAP" id="MF_00009">
    <property type="entry name" value="Endoribonucl_YbeY"/>
    <property type="match status" value="1"/>
</dbReference>
<dbReference type="Gene3D" id="3.40.390.30">
    <property type="entry name" value="Metalloproteases ('zincins'), catalytic domain"/>
    <property type="match status" value="1"/>
</dbReference>
<evidence type="ECO:0000256" key="4">
    <source>
        <dbReference type="ARBA" id="ARBA00022723"/>
    </source>
</evidence>
<keyword evidence="4" id="KW-0479">Metal-binding</keyword>
<evidence type="ECO:0000256" key="6">
    <source>
        <dbReference type="ARBA" id="ARBA00022801"/>
    </source>
</evidence>
<dbReference type="GO" id="GO:0046872">
    <property type="term" value="F:metal ion binding"/>
    <property type="evidence" value="ECO:0007669"/>
    <property type="project" value="UniProtKB-KW"/>
</dbReference>
<dbReference type="InterPro" id="IPR023091">
    <property type="entry name" value="MetalPrtase_cat_dom_sf_prd"/>
</dbReference>
<evidence type="ECO:0000256" key="3">
    <source>
        <dbReference type="ARBA" id="ARBA00022722"/>
    </source>
</evidence>
<sequence length="150" mass="16838">MVFPLNLSVQRAVRAPGAPLRPQIMRAVRAAQECAAEITIRMVGEAEGLELNETFRHQNHATNVLSFPYTGKPMVSGDLVLCAAVIAREAREQHKSLQAHYMHLIVHGVLHLHGYDHEQKEDAARMEAREIEIMTNFGFANPYSETEHLS</sequence>
<dbReference type="GO" id="GO:0004222">
    <property type="term" value="F:metalloendopeptidase activity"/>
    <property type="evidence" value="ECO:0007669"/>
    <property type="project" value="InterPro"/>
</dbReference>
<evidence type="ECO:0000256" key="1">
    <source>
        <dbReference type="ARBA" id="ARBA00001947"/>
    </source>
</evidence>
<keyword evidence="6 8" id="KW-0378">Hydrolase</keyword>
<evidence type="ECO:0000256" key="7">
    <source>
        <dbReference type="ARBA" id="ARBA00022833"/>
    </source>
</evidence>
<accession>E6QTL5</accession>
<keyword evidence="7" id="KW-0862">Zinc</keyword>
<reference evidence="8" key="1">
    <citation type="submission" date="2009-10" db="EMBL/GenBank/DDBJ databases">
        <title>Diversity of trophic interactions inside an arsenic-rich microbial ecosystem.</title>
        <authorList>
            <person name="Bertin P.N."/>
            <person name="Heinrich-Salmeron A."/>
            <person name="Pelletier E."/>
            <person name="Goulhen-Chollet F."/>
            <person name="Arsene-Ploetze F."/>
            <person name="Gallien S."/>
            <person name="Calteau A."/>
            <person name="Vallenet D."/>
            <person name="Casiot C."/>
            <person name="Chane-Woon-Ming B."/>
            <person name="Giloteaux L."/>
            <person name="Barakat M."/>
            <person name="Bonnefoy V."/>
            <person name="Bruneel O."/>
            <person name="Chandler M."/>
            <person name="Cleiss J."/>
            <person name="Duran R."/>
            <person name="Elbaz-Poulichet F."/>
            <person name="Fonknechten N."/>
            <person name="Lauga B."/>
            <person name="Mornico D."/>
            <person name="Ortet P."/>
            <person name="Schaeffer C."/>
            <person name="Siguier P."/>
            <person name="Alexander Thil Smith A."/>
            <person name="Van Dorsselaer A."/>
            <person name="Weissenbach J."/>
            <person name="Medigue C."/>
            <person name="Le Paslier D."/>
        </authorList>
    </citation>
    <scope>NUCLEOTIDE SEQUENCE</scope>
</reference>
<evidence type="ECO:0000256" key="5">
    <source>
        <dbReference type="ARBA" id="ARBA00022759"/>
    </source>
</evidence>
<dbReference type="NCBIfam" id="TIGR00043">
    <property type="entry name" value="rRNA maturation RNase YbeY"/>
    <property type="match status" value="1"/>
</dbReference>